<evidence type="ECO:0000313" key="2">
    <source>
        <dbReference type="EMBL" id="SVE61988.1"/>
    </source>
</evidence>
<organism evidence="2">
    <name type="scientific">marine metagenome</name>
    <dbReference type="NCBI Taxonomy" id="408172"/>
    <lineage>
        <taxon>unclassified sequences</taxon>
        <taxon>metagenomes</taxon>
        <taxon>ecological metagenomes</taxon>
    </lineage>
</organism>
<dbReference type="EMBL" id="UINC01230034">
    <property type="protein sequence ID" value="SVE61988.1"/>
    <property type="molecule type" value="Genomic_DNA"/>
</dbReference>
<proteinExistence type="predicted"/>
<name>A0A383F0S9_9ZZZZ</name>
<reference evidence="2" key="1">
    <citation type="submission" date="2018-05" db="EMBL/GenBank/DDBJ databases">
        <authorList>
            <person name="Lanie J.A."/>
            <person name="Ng W.-L."/>
            <person name="Kazmierczak K.M."/>
            <person name="Andrzejewski T.M."/>
            <person name="Davidsen T.M."/>
            <person name="Wayne K.J."/>
            <person name="Tettelin H."/>
            <person name="Glass J.I."/>
            <person name="Rusch D."/>
            <person name="Podicherti R."/>
            <person name="Tsui H.-C.T."/>
            <person name="Winkler M.E."/>
        </authorList>
    </citation>
    <scope>NUCLEOTIDE SEQUENCE</scope>
</reference>
<feature type="region of interest" description="Disordered" evidence="1">
    <location>
        <begin position="18"/>
        <end position="40"/>
    </location>
</feature>
<protein>
    <submittedName>
        <fullName evidence="2">Uncharacterized protein</fullName>
    </submittedName>
</protein>
<feature type="non-terminal residue" evidence="2">
    <location>
        <position position="1"/>
    </location>
</feature>
<evidence type="ECO:0000256" key="1">
    <source>
        <dbReference type="SAM" id="MobiDB-lite"/>
    </source>
</evidence>
<feature type="non-terminal residue" evidence="2">
    <location>
        <position position="55"/>
    </location>
</feature>
<dbReference type="AlphaFoldDB" id="A0A383F0S9"/>
<accession>A0A383F0S9</accession>
<gene>
    <name evidence="2" type="ORF">METZ01_LOCUS514842</name>
</gene>
<sequence>CPLAARLLLCPRVGEPDLSVDNLPRPRSRSTNPGTVRDQGTGVEFTNLVHASRGL</sequence>